<dbReference type="Gramene" id="TraesCLE_scaffold_029733_01G000100.1">
    <property type="protein sequence ID" value="TraesCLE_scaffold_029733_01G000100.1"/>
    <property type="gene ID" value="TraesCLE_scaffold_029733_01G000100"/>
</dbReference>
<dbReference type="Gramene" id="TraesWEE_scaffold_122717_01G000100.1">
    <property type="protein sequence ID" value="TraesWEE_scaffold_122717_01G000100.1"/>
    <property type="gene ID" value="TraesWEE_scaffold_122717_01G000100"/>
</dbReference>
<reference evidence="4" key="2">
    <citation type="submission" date="2018-10" db="UniProtKB">
        <authorList>
            <consortium name="EnsemblPlants"/>
        </authorList>
    </citation>
    <scope>IDENTIFICATION</scope>
</reference>
<evidence type="ECO:0000256" key="3">
    <source>
        <dbReference type="SAM" id="SignalP"/>
    </source>
</evidence>
<organism evidence="4">
    <name type="scientific">Triticum aestivum</name>
    <name type="common">Wheat</name>
    <dbReference type="NCBI Taxonomy" id="4565"/>
    <lineage>
        <taxon>Eukaryota</taxon>
        <taxon>Viridiplantae</taxon>
        <taxon>Streptophyta</taxon>
        <taxon>Embryophyta</taxon>
        <taxon>Tracheophyta</taxon>
        <taxon>Spermatophyta</taxon>
        <taxon>Magnoliopsida</taxon>
        <taxon>Liliopsida</taxon>
        <taxon>Poales</taxon>
        <taxon>Poaceae</taxon>
        <taxon>BOP clade</taxon>
        <taxon>Pooideae</taxon>
        <taxon>Triticodae</taxon>
        <taxon>Triticeae</taxon>
        <taxon>Triticinae</taxon>
        <taxon>Triticum</taxon>
    </lineage>
</organism>
<feature type="region of interest" description="Disordered" evidence="1">
    <location>
        <begin position="32"/>
        <end position="81"/>
    </location>
</feature>
<dbReference type="Gramene" id="TraesCAD_scaffold_115692_01G000100.1">
    <property type="protein sequence ID" value="TraesCAD_scaffold_115692_01G000100.1"/>
    <property type="gene ID" value="TraesCAD_scaffold_115692_01G000100"/>
</dbReference>
<dbReference type="Gramene" id="TraesCS5A03G0409800.1">
    <property type="protein sequence ID" value="TraesCS5A03G0409800.1.CDS"/>
    <property type="gene ID" value="TraesCS5A03G0409800"/>
</dbReference>
<protein>
    <submittedName>
        <fullName evidence="4">Uncharacterized protein</fullName>
    </submittedName>
</protein>
<evidence type="ECO:0000256" key="1">
    <source>
        <dbReference type="SAM" id="MobiDB-lite"/>
    </source>
</evidence>
<feature type="transmembrane region" description="Helical" evidence="2">
    <location>
        <begin position="89"/>
        <end position="112"/>
    </location>
</feature>
<proteinExistence type="predicted"/>
<sequence>MTLSNSRPSRFLCLLVLLLLLTVFARRSGATRPLRQPAAGGGGGGRGGGRAGREAGRGAARHEAQVESAAVGPQQTNQRHQELTIRRPALLGSSLMPVDLFFFFFFSCASSFRL</sequence>
<dbReference type="Proteomes" id="UP000019116">
    <property type="component" value="Chromosome 5A"/>
</dbReference>
<evidence type="ECO:0000256" key="2">
    <source>
        <dbReference type="SAM" id="Phobius"/>
    </source>
</evidence>
<accession>A0A3B6KG65</accession>
<name>A0A3B6KG65_WHEAT</name>
<evidence type="ECO:0000313" key="4">
    <source>
        <dbReference type="EnsemblPlants" id="TraesCS5A02G147700.1"/>
    </source>
</evidence>
<feature type="chain" id="PRO_5043176421" evidence="3">
    <location>
        <begin position="31"/>
        <end position="114"/>
    </location>
</feature>
<dbReference type="Gramene" id="TraesJUL5A03G02665280.1">
    <property type="protein sequence ID" value="TraesJUL5A03G02665280.1"/>
    <property type="gene ID" value="TraesJUL5A03G02665280"/>
</dbReference>
<feature type="compositionally biased region" description="Gly residues" evidence="1">
    <location>
        <begin position="39"/>
        <end position="50"/>
    </location>
</feature>
<feature type="signal peptide" evidence="3">
    <location>
        <begin position="1"/>
        <end position="30"/>
    </location>
</feature>
<keyword evidence="2" id="KW-0812">Transmembrane</keyword>
<keyword evidence="2" id="KW-1133">Transmembrane helix</keyword>
<dbReference type="AlphaFoldDB" id="A0A3B6KG65"/>
<dbReference type="Gramene" id="TraesROB_scaffold_039637_01G000100.1">
    <property type="protein sequence ID" value="TraesROB_scaffold_039637_01G000100.1"/>
    <property type="gene ID" value="TraesROB_scaffold_039637_01G000100"/>
</dbReference>
<dbReference type="Gramene" id="TraesRN5A0100421200.1">
    <property type="protein sequence ID" value="TraesRN5A0100421200.1"/>
    <property type="gene ID" value="TraesRN5A0100421200"/>
</dbReference>
<dbReference type="EnsemblPlants" id="TraesCS5A02G147700.1">
    <property type="protein sequence ID" value="TraesCS5A02G147700.1"/>
    <property type="gene ID" value="TraesCS5A02G147700"/>
</dbReference>
<feature type="compositionally biased region" description="Basic and acidic residues" evidence="1">
    <location>
        <begin position="51"/>
        <end position="65"/>
    </location>
</feature>
<dbReference type="Gramene" id="TraesCS5A02G147700.1">
    <property type="protein sequence ID" value="TraesCS5A02G147700.1"/>
    <property type="gene ID" value="TraesCS5A02G147700"/>
</dbReference>
<reference evidence="4" key="1">
    <citation type="submission" date="2018-08" db="EMBL/GenBank/DDBJ databases">
        <authorList>
            <person name="Rossello M."/>
        </authorList>
    </citation>
    <scope>NUCLEOTIDE SEQUENCE [LARGE SCALE GENOMIC DNA]</scope>
    <source>
        <strain evidence="4">cv. Chinese Spring</strain>
    </source>
</reference>
<keyword evidence="2" id="KW-0472">Membrane</keyword>
<keyword evidence="3" id="KW-0732">Signal</keyword>
<evidence type="ECO:0000313" key="5">
    <source>
        <dbReference type="Proteomes" id="UP000019116"/>
    </source>
</evidence>
<keyword evidence="5" id="KW-1185">Reference proteome</keyword>